<feature type="region of interest" description="Disordered" evidence="1">
    <location>
        <begin position="62"/>
        <end position="135"/>
    </location>
</feature>
<evidence type="ECO:0000256" key="1">
    <source>
        <dbReference type="SAM" id="MobiDB-lite"/>
    </source>
</evidence>
<keyword evidence="3" id="KW-1185">Reference proteome</keyword>
<gene>
    <name evidence="2" type="ORF">GSTUAT00004802001</name>
</gene>
<accession>A0A292PU55</accession>
<proteinExistence type="predicted"/>
<feature type="compositionally biased region" description="Polar residues" evidence="1">
    <location>
        <begin position="82"/>
        <end position="95"/>
    </location>
</feature>
<reference evidence="2" key="1">
    <citation type="submission" date="2015-10" db="EMBL/GenBank/DDBJ databases">
        <authorList>
            <person name="Regsiter A."/>
            <person name="william w."/>
        </authorList>
    </citation>
    <scope>NUCLEOTIDE SEQUENCE</scope>
    <source>
        <strain evidence="2">Montdore</strain>
    </source>
</reference>
<evidence type="ECO:0000313" key="2">
    <source>
        <dbReference type="EMBL" id="CUS11079.1"/>
    </source>
</evidence>
<organism evidence="2 3">
    <name type="scientific">Tuber aestivum</name>
    <name type="common">summer truffle</name>
    <dbReference type="NCBI Taxonomy" id="59557"/>
    <lineage>
        <taxon>Eukaryota</taxon>
        <taxon>Fungi</taxon>
        <taxon>Dikarya</taxon>
        <taxon>Ascomycota</taxon>
        <taxon>Pezizomycotina</taxon>
        <taxon>Pezizomycetes</taxon>
        <taxon>Pezizales</taxon>
        <taxon>Tuberaceae</taxon>
        <taxon>Tuber</taxon>
    </lineage>
</organism>
<evidence type="ECO:0000313" key="3">
    <source>
        <dbReference type="Proteomes" id="UP001412239"/>
    </source>
</evidence>
<dbReference type="EMBL" id="LN891031">
    <property type="protein sequence ID" value="CUS11079.1"/>
    <property type="molecule type" value="Genomic_DNA"/>
</dbReference>
<feature type="compositionally biased region" description="Low complexity" evidence="1">
    <location>
        <begin position="66"/>
        <end position="81"/>
    </location>
</feature>
<sequence>MVNRYCWGGTQACKGNRGGMDQIYCEKGGATWCCNKKYESCTDVENQINICVPKTFRNPVADGPVSLASASSTSTTPSSASKTFTRSSGVSSTMATIWIPGESAGPSETSIGLGGIAAPSPAPPGKEPGVVVSEP</sequence>
<protein>
    <submittedName>
        <fullName evidence="2">Uncharacterized protein</fullName>
    </submittedName>
</protein>
<dbReference type="AlphaFoldDB" id="A0A292PU55"/>
<name>A0A292PU55_9PEZI</name>
<dbReference type="Proteomes" id="UP001412239">
    <property type="component" value="Unassembled WGS sequence"/>
</dbReference>